<accession>A0A0F9M8Y8</accession>
<gene>
    <name evidence="1" type="ORF">LCGC14_1413370</name>
</gene>
<proteinExistence type="predicted"/>
<evidence type="ECO:0000313" key="1">
    <source>
        <dbReference type="EMBL" id="KKM73155.1"/>
    </source>
</evidence>
<comment type="caution">
    <text evidence="1">The sequence shown here is derived from an EMBL/GenBank/DDBJ whole genome shotgun (WGS) entry which is preliminary data.</text>
</comment>
<name>A0A0F9M8Y8_9ZZZZ</name>
<protein>
    <submittedName>
        <fullName evidence="1">Uncharacterized protein</fullName>
    </submittedName>
</protein>
<dbReference type="EMBL" id="LAZR01009348">
    <property type="protein sequence ID" value="KKM73155.1"/>
    <property type="molecule type" value="Genomic_DNA"/>
</dbReference>
<dbReference type="AlphaFoldDB" id="A0A0F9M8Y8"/>
<organism evidence="1">
    <name type="scientific">marine sediment metagenome</name>
    <dbReference type="NCBI Taxonomy" id="412755"/>
    <lineage>
        <taxon>unclassified sequences</taxon>
        <taxon>metagenomes</taxon>
        <taxon>ecological metagenomes</taxon>
    </lineage>
</organism>
<reference evidence="1" key="1">
    <citation type="journal article" date="2015" name="Nature">
        <title>Complex archaea that bridge the gap between prokaryotes and eukaryotes.</title>
        <authorList>
            <person name="Spang A."/>
            <person name="Saw J.H."/>
            <person name="Jorgensen S.L."/>
            <person name="Zaremba-Niedzwiedzka K."/>
            <person name="Martijn J."/>
            <person name="Lind A.E."/>
            <person name="van Eijk R."/>
            <person name="Schleper C."/>
            <person name="Guy L."/>
            <person name="Ettema T.J."/>
        </authorList>
    </citation>
    <scope>NUCLEOTIDE SEQUENCE</scope>
</reference>
<sequence>MDIIYAWKKAKKGQEITRFENGKPLTTDGSGITKETVGSLSSYLSGIDPDWLLADDWEIVKKKKKVVIDVCHWTFCKDNSRVVLYPISESKAFTKEDPHGLEKAKEVTMTLEWEE</sequence>